<evidence type="ECO:0000256" key="1">
    <source>
        <dbReference type="SAM" id="MobiDB-lite"/>
    </source>
</evidence>
<proteinExistence type="predicted"/>
<evidence type="ECO:0000313" key="3">
    <source>
        <dbReference type="Proteomes" id="UP000651085"/>
    </source>
</evidence>
<sequence>MEDVFKFLIVAGTIAFGIFKQVNKEKARKPENQMPLPEPEFDEYEPEEPVVFEMPEVKPAPAKPVTLKPLPKEGVRTIKGTIPPPKKTKTKETAENNGNEYSIRSAEEARRAIIWSEILRRKY</sequence>
<feature type="region of interest" description="Disordered" evidence="1">
    <location>
        <begin position="62"/>
        <end position="99"/>
    </location>
</feature>
<dbReference type="AlphaFoldDB" id="A0A926IPG8"/>
<dbReference type="EMBL" id="JACRTF010000001">
    <property type="protein sequence ID" value="MBC8592741.1"/>
    <property type="molecule type" value="Genomic_DNA"/>
</dbReference>
<keyword evidence="3" id="KW-1185">Reference proteome</keyword>
<comment type="caution">
    <text evidence="2">The sequence shown here is derived from an EMBL/GenBank/DDBJ whole genome shotgun (WGS) entry which is preliminary data.</text>
</comment>
<gene>
    <name evidence="2" type="ORF">H8744_05645</name>
</gene>
<dbReference type="RefSeq" id="WP_262433913.1">
    <property type="nucleotide sequence ID" value="NZ_JACRTF010000001.1"/>
</dbReference>
<reference evidence="2" key="1">
    <citation type="submission" date="2020-08" db="EMBL/GenBank/DDBJ databases">
        <title>Genome public.</title>
        <authorList>
            <person name="Liu C."/>
            <person name="Sun Q."/>
        </authorList>
    </citation>
    <scope>NUCLEOTIDE SEQUENCE</scope>
    <source>
        <strain evidence="2">N12</strain>
    </source>
</reference>
<evidence type="ECO:0000313" key="2">
    <source>
        <dbReference type="EMBL" id="MBC8592741.1"/>
    </source>
</evidence>
<accession>A0A926IPG8</accession>
<dbReference type="Proteomes" id="UP000651085">
    <property type="component" value="Unassembled WGS sequence"/>
</dbReference>
<protein>
    <submittedName>
        <fullName evidence="2">Uncharacterized protein</fullName>
    </submittedName>
</protein>
<organism evidence="2 3">
    <name type="scientific">Jilunia laotingensis</name>
    <dbReference type="NCBI Taxonomy" id="2763675"/>
    <lineage>
        <taxon>Bacteria</taxon>
        <taxon>Pseudomonadati</taxon>
        <taxon>Bacteroidota</taxon>
        <taxon>Bacteroidia</taxon>
        <taxon>Bacteroidales</taxon>
        <taxon>Bacteroidaceae</taxon>
        <taxon>Jilunia</taxon>
    </lineage>
</organism>
<name>A0A926IPG8_9BACT</name>